<name>A0ABT2HZ01_9MICO</name>
<organism evidence="8 9">
    <name type="scientific">Pseudoclavibacter albus</name>
    <dbReference type="NCBI Taxonomy" id="272241"/>
    <lineage>
        <taxon>Bacteria</taxon>
        <taxon>Bacillati</taxon>
        <taxon>Actinomycetota</taxon>
        <taxon>Actinomycetes</taxon>
        <taxon>Micrococcales</taxon>
        <taxon>Microbacteriaceae</taxon>
        <taxon>Pseudoclavibacter</taxon>
    </lineage>
</organism>
<dbReference type="InterPro" id="IPR024671">
    <property type="entry name" value="Atg22-like"/>
</dbReference>
<feature type="transmembrane region" description="Helical" evidence="6">
    <location>
        <begin position="385"/>
        <end position="401"/>
    </location>
</feature>
<reference evidence="8 9" key="1">
    <citation type="submission" date="2022-04" db="EMBL/GenBank/DDBJ databases">
        <title>Human microbiome associated bacterial genomes.</title>
        <authorList>
            <person name="Sandstrom S."/>
            <person name="Salamzade R."/>
            <person name="Kalan L.R."/>
        </authorList>
    </citation>
    <scope>NUCLEOTIDE SEQUENCE [LARGE SCALE GENOMIC DNA]</scope>
    <source>
        <strain evidence="9">p3-SID1799</strain>
    </source>
</reference>
<dbReference type="InterPro" id="IPR050495">
    <property type="entry name" value="ATG22/LtaA_families"/>
</dbReference>
<feature type="domain" description="Major facilitator superfamily (MFS) profile" evidence="7">
    <location>
        <begin position="297"/>
        <end position="495"/>
    </location>
</feature>
<keyword evidence="3 6" id="KW-0812">Transmembrane</keyword>
<sequence>MTDISHAAADSSDSTAKLVTSVDGTATVTQRELNSRARAWMMYDVANSAFQAICVTFVFATFLASDLFLDPAIAAIGKANPQDPTYLAAQANATSTIAFFDTIAAVIVALIAPALGARSDGSGRRRAWLGIFSLITIACMFGMYFITPAPSMVAWGALLLAIGVLFSEFAGVNYNAMLSQVATPKNLGRVSGTGWGFGYLSSIVLLILVLVLFIQNFGVDGVAGVLKVPSGAEGEGLNIRLAIVLSAVWFLVFLIPIMRKVPELPADPSRERRPFFATYLDLFRTIKRLASTSPKLLLFLVASAVYRDGLNAVFKFGAILAAQVYFFSSSEVMYFAVAANLVAGLGTVAAGWVDDKLGSKRVIVASLIGLVGVAIAVFVLSNDKIVFWVLGLALCLFVGPVQASSRSYLSRITPAKHEGELFGLYTTTGRAANFLASTLVVIFLAAWGDPKLSIIAIAIVLLAGLVLVLPIESRPKHASLRAETEQQAAGDVTVR</sequence>
<dbReference type="PANTHER" id="PTHR23519">
    <property type="entry name" value="AUTOPHAGY-RELATED PROTEIN 22"/>
    <property type="match status" value="1"/>
</dbReference>
<feature type="transmembrane region" description="Helical" evidence="6">
    <location>
        <begin position="45"/>
        <end position="64"/>
    </location>
</feature>
<accession>A0ABT2HZ01</accession>
<keyword evidence="4 6" id="KW-1133">Transmembrane helix</keyword>
<gene>
    <name evidence="8" type="ORF">M3D15_09330</name>
</gene>
<dbReference type="Pfam" id="PF11700">
    <property type="entry name" value="ATG22"/>
    <property type="match status" value="1"/>
</dbReference>
<feature type="transmembrane region" description="Helical" evidence="6">
    <location>
        <begin position="197"/>
        <end position="217"/>
    </location>
</feature>
<dbReference type="EMBL" id="JALXSQ010000050">
    <property type="protein sequence ID" value="MCT2043524.1"/>
    <property type="molecule type" value="Genomic_DNA"/>
</dbReference>
<feature type="transmembrane region" description="Helical" evidence="6">
    <location>
        <begin position="127"/>
        <end position="146"/>
    </location>
</feature>
<dbReference type="Proteomes" id="UP001525379">
    <property type="component" value="Unassembled WGS sequence"/>
</dbReference>
<protein>
    <submittedName>
        <fullName evidence="8">MFS transporter</fullName>
    </submittedName>
</protein>
<evidence type="ECO:0000313" key="8">
    <source>
        <dbReference type="EMBL" id="MCT2043524.1"/>
    </source>
</evidence>
<keyword evidence="5 6" id="KW-0472">Membrane</keyword>
<evidence type="ECO:0000256" key="3">
    <source>
        <dbReference type="ARBA" id="ARBA00022692"/>
    </source>
</evidence>
<proteinExistence type="predicted"/>
<dbReference type="PANTHER" id="PTHR23519:SF1">
    <property type="entry name" value="AUTOPHAGY-RELATED PROTEIN 22"/>
    <property type="match status" value="1"/>
</dbReference>
<feature type="transmembrane region" description="Helical" evidence="6">
    <location>
        <begin position="296"/>
        <end position="326"/>
    </location>
</feature>
<feature type="transmembrane region" description="Helical" evidence="6">
    <location>
        <begin position="332"/>
        <end position="353"/>
    </location>
</feature>
<evidence type="ECO:0000256" key="2">
    <source>
        <dbReference type="ARBA" id="ARBA00022448"/>
    </source>
</evidence>
<comment type="caution">
    <text evidence="8">The sequence shown here is derived from an EMBL/GenBank/DDBJ whole genome shotgun (WGS) entry which is preliminary data.</text>
</comment>
<keyword evidence="9" id="KW-1185">Reference proteome</keyword>
<evidence type="ECO:0000259" key="7">
    <source>
        <dbReference type="PROSITE" id="PS50850"/>
    </source>
</evidence>
<comment type="subcellular location">
    <subcellularLocation>
        <location evidence="1">Cell membrane</location>
        <topology evidence="1">Multi-pass membrane protein</topology>
    </subcellularLocation>
</comment>
<dbReference type="RefSeq" id="WP_260104650.1">
    <property type="nucleotide sequence ID" value="NZ_JALXSQ010000050.1"/>
</dbReference>
<evidence type="ECO:0000256" key="1">
    <source>
        <dbReference type="ARBA" id="ARBA00004651"/>
    </source>
</evidence>
<evidence type="ECO:0000256" key="5">
    <source>
        <dbReference type="ARBA" id="ARBA00023136"/>
    </source>
</evidence>
<feature type="transmembrane region" description="Helical" evidence="6">
    <location>
        <begin position="152"/>
        <end position="176"/>
    </location>
</feature>
<evidence type="ECO:0000256" key="6">
    <source>
        <dbReference type="SAM" id="Phobius"/>
    </source>
</evidence>
<feature type="transmembrane region" description="Helical" evidence="6">
    <location>
        <begin position="452"/>
        <end position="471"/>
    </location>
</feature>
<evidence type="ECO:0000256" key="4">
    <source>
        <dbReference type="ARBA" id="ARBA00022989"/>
    </source>
</evidence>
<feature type="transmembrane region" description="Helical" evidence="6">
    <location>
        <begin position="237"/>
        <end position="255"/>
    </location>
</feature>
<feature type="transmembrane region" description="Helical" evidence="6">
    <location>
        <begin position="422"/>
        <end position="446"/>
    </location>
</feature>
<evidence type="ECO:0000313" key="9">
    <source>
        <dbReference type="Proteomes" id="UP001525379"/>
    </source>
</evidence>
<dbReference type="Gene3D" id="1.20.1250.20">
    <property type="entry name" value="MFS general substrate transporter like domains"/>
    <property type="match status" value="1"/>
</dbReference>
<dbReference type="PROSITE" id="PS50850">
    <property type="entry name" value="MFS"/>
    <property type="match status" value="1"/>
</dbReference>
<keyword evidence="2" id="KW-0813">Transport</keyword>
<dbReference type="InterPro" id="IPR036259">
    <property type="entry name" value="MFS_trans_sf"/>
</dbReference>
<feature type="transmembrane region" description="Helical" evidence="6">
    <location>
        <begin position="97"/>
        <end position="115"/>
    </location>
</feature>
<feature type="transmembrane region" description="Helical" evidence="6">
    <location>
        <begin position="362"/>
        <end position="379"/>
    </location>
</feature>
<dbReference type="InterPro" id="IPR020846">
    <property type="entry name" value="MFS_dom"/>
</dbReference>
<dbReference type="SUPFAM" id="SSF103473">
    <property type="entry name" value="MFS general substrate transporter"/>
    <property type="match status" value="1"/>
</dbReference>